<dbReference type="GO" id="GO:0033744">
    <property type="term" value="F:L-methionine:thioredoxin-disulfide S-oxidoreductase activity"/>
    <property type="evidence" value="ECO:0007669"/>
    <property type="project" value="RHEA"/>
</dbReference>
<dbReference type="NCBIfam" id="TIGR00401">
    <property type="entry name" value="msrA"/>
    <property type="match status" value="1"/>
</dbReference>
<dbReference type="HAMAP" id="MF_01401">
    <property type="entry name" value="MsrA"/>
    <property type="match status" value="1"/>
</dbReference>
<dbReference type="Proteomes" id="UP000245535">
    <property type="component" value="Unassembled WGS sequence"/>
</dbReference>
<dbReference type="Gene3D" id="2.170.150.20">
    <property type="entry name" value="Peptide methionine sulfoxide reductase"/>
    <property type="match status" value="1"/>
</dbReference>
<comment type="similarity">
    <text evidence="7">Belongs to the MsrA Met sulfoxide reductase family.</text>
</comment>
<dbReference type="NCBIfam" id="NF004036">
    <property type="entry name" value="PRK05508.1"/>
    <property type="match status" value="1"/>
</dbReference>
<dbReference type="Pfam" id="PF01625">
    <property type="entry name" value="PMSR"/>
    <property type="match status" value="1"/>
</dbReference>
<evidence type="ECO:0000259" key="8">
    <source>
        <dbReference type="PROSITE" id="PS51790"/>
    </source>
</evidence>
<feature type="active site" evidence="7">
    <location>
        <position position="158"/>
    </location>
</feature>
<dbReference type="PROSITE" id="PS51790">
    <property type="entry name" value="MSRB"/>
    <property type="match status" value="1"/>
</dbReference>
<evidence type="ECO:0000256" key="3">
    <source>
        <dbReference type="ARBA" id="ARBA00024679"/>
    </source>
</evidence>
<dbReference type="NCBIfam" id="TIGR00357">
    <property type="entry name" value="peptide-methionine (R)-S-oxide reductase MsrB"/>
    <property type="match status" value="1"/>
</dbReference>
<dbReference type="InterPro" id="IPR011057">
    <property type="entry name" value="Mss4-like_sf"/>
</dbReference>
<keyword evidence="2" id="KW-0511">Multifunctional enzyme</keyword>
<evidence type="ECO:0000313" key="9">
    <source>
        <dbReference type="EMBL" id="PWJ43031.1"/>
    </source>
</evidence>
<evidence type="ECO:0000256" key="7">
    <source>
        <dbReference type="HAMAP-Rule" id="MF_01401"/>
    </source>
</evidence>
<dbReference type="PANTHER" id="PTHR43774:SF1">
    <property type="entry name" value="PEPTIDE METHIONINE SULFOXIDE REDUCTASE MSRA 2"/>
    <property type="match status" value="1"/>
</dbReference>
<dbReference type="AlphaFoldDB" id="A0A315ZBW7"/>
<organism evidence="9 10">
    <name type="scientific">Sediminitomix flava</name>
    <dbReference type="NCBI Taxonomy" id="379075"/>
    <lineage>
        <taxon>Bacteria</taxon>
        <taxon>Pseudomonadati</taxon>
        <taxon>Bacteroidota</taxon>
        <taxon>Cytophagia</taxon>
        <taxon>Cytophagales</taxon>
        <taxon>Flammeovirgaceae</taxon>
        <taxon>Sediminitomix</taxon>
    </lineage>
</organism>
<dbReference type="Pfam" id="PF01641">
    <property type="entry name" value="SelR"/>
    <property type="match status" value="1"/>
</dbReference>
<evidence type="ECO:0000256" key="2">
    <source>
        <dbReference type="ARBA" id="ARBA00023268"/>
    </source>
</evidence>
<evidence type="ECO:0000256" key="1">
    <source>
        <dbReference type="ARBA" id="ARBA00023002"/>
    </source>
</evidence>
<proteinExistence type="inferred from homology"/>
<dbReference type="GO" id="GO:0008113">
    <property type="term" value="F:peptide-methionine (S)-S-oxide reductase activity"/>
    <property type="evidence" value="ECO:0007669"/>
    <property type="project" value="UniProtKB-UniRule"/>
</dbReference>
<reference evidence="9 10" key="1">
    <citation type="submission" date="2018-03" db="EMBL/GenBank/DDBJ databases">
        <title>Genomic Encyclopedia of Archaeal and Bacterial Type Strains, Phase II (KMG-II): from individual species to whole genera.</title>
        <authorList>
            <person name="Goeker M."/>
        </authorList>
    </citation>
    <scope>NUCLEOTIDE SEQUENCE [LARGE SCALE GENOMIC DNA]</scope>
    <source>
        <strain evidence="9 10">DSM 28229</strain>
    </source>
</reference>
<comment type="catalytic activity">
    <reaction evidence="4 7">
        <text>L-methionyl-[protein] + [thioredoxin]-disulfide + H2O = L-methionyl-(S)-S-oxide-[protein] + [thioredoxin]-dithiol</text>
        <dbReference type="Rhea" id="RHEA:14217"/>
        <dbReference type="Rhea" id="RHEA-COMP:10698"/>
        <dbReference type="Rhea" id="RHEA-COMP:10700"/>
        <dbReference type="Rhea" id="RHEA-COMP:12313"/>
        <dbReference type="Rhea" id="RHEA-COMP:12315"/>
        <dbReference type="ChEBI" id="CHEBI:15377"/>
        <dbReference type="ChEBI" id="CHEBI:16044"/>
        <dbReference type="ChEBI" id="CHEBI:29950"/>
        <dbReference type="ChEBI" id="CHEBI:44120"/>
        <dbReference type="ChEBI" id="CHEBI:50058"/>
        <dbReference type="EC" id="1.8.4.11"/>
    </reaction>
</comment>
<dbReference type="EC" id="1.8.4.11" evidence="7"/>
<evidence type="ECO:0000256" key="5">
    <source>
        <dbReference type="ARBA" id="ARBA00048488"/>
    </source>
</evidence>
<protein>
    <recommendedName>
        <fullName evidence="7">Peptide methionine sulfoxide reductase MsrA</fullName>
        <shortName evidence="7">Protein-methionine-S-oxide reductase</shortName>
        <ecNumber evidence="7">1.8.4.11</ecNumber>
    </recommendedName>
    <alternativeName>
        <fullName evidence="7">Peptide-methionine (S)-S-oxide reductase</fullName>
        <shortName evidence="7">Peptide Met(O) reductase</shortName>
    </alternativeName>
</protein>
<evidence type="ECO:0000313" key="10">
    <source>
        <dbReference type="Proteomes" id="UP000245535"/>
    </source>
</evidence>
<gene>
    <name evidence="7" type="primary">msrA</name>
    <name evidence="9" type="ORF">BC781_102578</name>
</gene>
<evidence type="ECO:0000256" key="4">
    <source>
        <dbReference type="ARBA" id="ARBA00047806"/>
    </source>
</evidence>
<comment type="function">
    <text evidence="3 7">Has an important function as a repair enzyme for proteins that have been inactivated by oxidation. Catalyzes the reversible oxidation-reduction of methionine sulfoxide in proteins to methionine.</text>
</comment>
<feature type="domain" description="MsrB" evidence="8">
    <location>
        <begin position="24"/>
        <end position="143"/>
    </location>
</feature>
<comment type="catalytic activity">
    <reaction evidence="6 7">
        <text>[thioredoxin]-disulfide + L-methionine + H2O = L-methionine (S)-S-oxide + [thioredoxin]-dithiol</text>
        <dbReference type="Rhea" id="RHEA:19993"/>
        <dbReference type="Rhea" id="RHEA-COMP:10698"/>
        <dbReference type="Rhea" id="RHEA-COMP:10700"/>
        <dbReference type="ChEBI" id="CHEBI:15377"/>
        <dbReference type="ChEBI" id="CHEBI:29950"/>
        <dbReference type="ChEBI" id="CHEBI:50058"/>
        <dbReference type="ChEBI" id="CHEBI:57844"/>
        <dbReference type="ChEBI" id="CHEBI:58772"/>
        <dbReference type="EC" id="1.8.4.11"/>
    </reaction>
</comment>
<name>A0A315ZBW7_SEDFL</name>
<comment type="caution">
    <text evidence="9">The sequence shown here is derived from an EMBL/GenBank/DDBJ whole genome shotgun (WGS) entry which is preliminary data.</text>
</comment>
<dbReference type="EMBL" id="QGDO01000002">
    <property type="protein sequence ID" value="PWJ43031.1"/>
    <property type="molecule type" value="Genomic_DNA"/>
</dbReference>
<dbReference type="Gene3D" id="3.30.1060.10">
    <property type="entry name" value="Peptide methionine sulphoxide reductase MsrA"/>
    <property type="match status" value="1"/>
</dbReference>
<dbReference type="GO" id="GO:0033743">
    <property type="term" value="F:peptide-methionine (R)-S-oxide reductase activity"/>
    <property type="evidence" value="ECO:0007669"/>
    <property type="project" value="UniProtKB-EC"/>
</dbReference>
<dbReference type="PANTHER" id="PTHR43774">
    <property type="entry name" value="PEPTIDE METHIONINE SULFOXIDE REDUCTASE"/>
    <property type="match status" value="1"/>
</dbReference>
<dbReference type="NCBIfam" id="NF004042">
    <property type="entry name" value="PRK05550.1"/>
    <property type="match status" value="1"/>
</dbReference>
<dbReference type="SUPFAM" id="SSF51316">
    <property type="entry name" value="Mss4-like"/>
    <property type="match status" value="1"/>
</dbReference>
<comment type="catalytic activity">
    <reaction evidence="5">
        <text>L-methionyl-[protein] + [thioredoxin]-disulfide + H2O = L-methionyl-(R)-S-oxide-[protein] + [thioredoxin]-dithiol</text>
        <dbReference type="Rhea" id="RHEA:24164"/>
        <dbReference type="Rhea" id="RHEA-COMP:10698"/>
        <dbReference type="Rhea" id="RHEA-COMP:10700"/>
        <dbReference type="Rhea" id="RHEA-COMP:12313"/>
        <dbReference type="Rhea" id="RHEA-COMP:12314"/>
        <dbReference type="ChEBI" id="CHEBI:15377"/>
        <dbReference type="ChEBI" id="CHEBI:16044"/>
        <dbReference type="ChEBI" id="CHEBI:29950"/>
        <dbReference type="ChEBI" id="CHEBI:45764"/>
        <dbReference type="ChEBI" id="CHEBI:50058"/>
        <dbReference type="EC" id="1.8.4.12"/>
    </reaction>
</comment>
<sequence>MLLLPVIGCSQNTSTKNDSKAMSQKEFNKLTPFEEYVIVNKGTERPFTGRFNEHFETGVYTCKRCDTPLYKSEDKFASHCGWPSFDDEIEGAVRRETDADGRRTEILCNSCGAHLGHVFEGERLTDKNVRHCVNSVSMNFIPAKAAETTKEAIFASGCFWGTEYYLSRVKGVKSTTVGYTGGTTDNPSYKEVCSGNTGHAEAIKIEYDPNLISYEMLAKLFFETHDPTQLNRQGPDIGTQYRSAIFYQTEQEKDTAVTLIAQLKAKGYDVVTEVSEFDKFWPAENYHQDYYEGTGGTPYCHKYEEKF</sequence>
<dbReference type="InterPro" id="IPR002569">
    <property type="entry name" value="Met_Sox_Rdtase_MsrA_dom"/>
</dbReference>
<dbReference type="InterPro" id="IPR036509">
    <property type="entry name" value="Met_Sox_Rdtase_MsrA_sf"/>
</dbReference>
<dbReference type="SUPFAM" id="SSF55068">
    <property type="entry name" value="Peptide methionine sulfoxide reductase"/>
    <property type="match status" value="1"/>
</dbReference>
<keyword evidence="1 7" id="KW-0560">Oxidoreductase</keyword>
<accession>A0A315ZBW7</accession>
<dbReference type="InterPro" id="IPR002579">
    <property type="entry name" value="Met_Sox_Rdtase_MsrB_dom"/>
</dbReference>
<keyword evidence="10" id="KW-1185">Reference proteome</keyword>
<evidence type="ECO:0000256" key="6">
    <source>
        <dbReference type="ARBA" id="ARBA00048782"/>
    </source>
</evidence>